<dbReference type="AlphaFoldDB" id="A0A0V0Z7L4"/>
<dbReference type="EMBL" id="JYDQ01000337">
    <property type="protein sequence ID" value="KRY08395.1"/>
    <property type="molecule type" value="Genomic_DNA"/>
</dbReference>
<reference evidence="1 2" key="1">
    <citation type="submission" date="2015-01" db="EMBL/GenBank/DDBJ databases">
        <title>Evolution of Trichinella species and genotypes.</title>
        <authorList>
            <person name="Korhonen P.K."/>
            <person name="Edoardo P."/>
            <person name="Giuseppe L.R."/>
            <person name="Gasser R.B."/>
        </authorList>
    </citation>
    <scope>NUCLEOTIDE SEQUENCE [LARGE SCALE GENOMIC DNA]</scope>
    <source>
        <strain evidence="1">ISS2496</strain>
    </source>
</reference>
<gene>
    <name evidence="1" type="ORF">T12_15004</name>
</gene>
<protein>
    <submittedName>
        <fullName evidence="1">Uncharacterized protein</fullName>
    </submittedName>
</protein>
<keyword evidence="2" id="KW-1185">Reference proteome</keyword>
<accession>A0A0V0Z7L4</accession>
<proteinExistence type="predicted"/>
<evidence type="ECO:0000313" key="1">
    <source>
        <dbReference type="EMBL" id="KRY08395.1"/>
    </source>
</evidence>
<dbReference type="Proteomes" id="UP000054783">
    <property type="component" value="Unassembled WGS sequence"/>
</dbReference>
<evidence type="ECO:0000313" key="2">
    <source>
        <dbReference type="Proteomes" id="UP000054783"/>
    </source>
</evidence>
<organism evidence="1 2">
    <name type="scientific">Trichinella patagoniensis</name>
    <dbReference type="NCBI Taxonomy" id="990121"/>
    <lineage>
        <taxon>Eukaryota</taxon>
        <taxon>Metazoa</taxon>
        <taxon>Ecdysozoa</taxon>
        <taxon>Nematoda</taxon>
        <taxon>Enoplea</taxon>
        <taxon>Dorylaimia</taxon>
        <taxon>Trichinellida</taxon>
        <taxon>Trichinellidae</taxon>
        <taxon>Trichinella</taxon>
    </lineage>
</organism>
<comment type="caution">
    <text evidence="1">The sequence shown here is derived from an EMBL/GenBank/DDBJ whole genome shotgun (WGS) entry which is preliminary data.</text>
</comment>
<sequence>MGWSDGVGGREVGNFLQITKIPVLPEALNSSMRDAICQEGQVRN</sequence>
<name>A0A0V0Z7L4_9BILA</name>